<organism evidence="1 2">
    <name type="scientific">Dictyobacter kobayashii</name>
    <dbReference type="NCBI Taxonomy" id="2014872"/>
    <lineage>
        <taxon>Bacteria</taxon>
        <taxon>Bacillati</taxon>
        <taxon>Chloroflexota</taxon>
        <taxon>Ktedonobacteria</taxon>
        <taxon>Ktedonobacterales</taxon>
        <taxon>Dictyobacteraceae</taxon>
        <taxon>Dictyobacter</taxon>
    </lineage>
</organism>
<reference evidence="2" key="1">
    <citation type="submission" date="2018-12" db="EMBL/GenBank/DDBJ databases">
        <title>Tengunoibacter tsumagoiensis gen. nov., sp. nov., Dictyobacter kobayashii sp. nov., D. alpinus sp. nov., and D. joshuensis sp. nov. and description of Dictyobacteraceae fam. nov. within the order Ktedonobacterales isolated from Tengu-no-mugimeshi.</title>
        <authorList>
            <person name="Wang C.M."/>
            <person name="Zheng Y."/>
            <person name="Sakai Y."/>
            <person name="Toyoda A."/>
            <person name="Minakuchi Y."/>
            <person name="Abe K."/>
            <person name="Yokota A."/>
            <person name="Yabe S."/>
        </authorList>
    </citation>
    <scope>NUCLEOTIDE SEQUENCE [LARGE SCALE GENOMIC DNA]</scope>
    <source>
        <strain evidence="2">Uno11</strain>
    </source>
</reference>
<sequence>MFMLEGNTMSGPKYSLLTLRMVKYEFSLPEMASRAQTTEAIVYHALIKRPIPRTDAKRILDAFSEMTGETYTLENVDLPIYDD</sequence>
<name>A0A402AHI2_9CHLR</name>
<dbReference type="AlphaFoldDB" id="A0A402AHI2"/>
<proteinExistence type="predicted"/>
<gene>
    <name evidence="1" type="ORF">KDK_23660</name>
</gene>
<evidence type="ECO:0008006" key="3">
    <source>
        <dbReference type="Google" id="ProtNLM"/>
    </source>
</evidence>
<protein>
    <recommendedName>
        <fullName evidence="3">HTH cro/C1-type domain-containing protein</fullName>
    </recommendedName>
</protein>
<dbReference type="EMBL" id="BIFS01000001">
    <property type="protein sequence ID" value="GCE18566.1"/>
    <property type="molecule type" value="Genomic_DNA"/>
</dbReference>
<dbReference type="Proteomes" id="UP000287188">
    <property type="component" value="Unassembled WGS sequence"/>
</dbReference>
<evidence type="ECO:0000313" key="2">
    <source>
        <dbReference type="Proteomes" id="UP000287188"/>
    </source>
</evidence>
<evidence type="ECO:0000313" key="1">
    <source>
        <dbReference type="EMBL" id="GCE18566.1"/>
    </source>
</evidence>
<accession>A0A402AHI2</accession>
<comment type="caution">
    <text evidence="1">The sequence shown here is derived from an EMBL/GenBank/DDBJ whole genome shotgun (WGS) entry which is preliminary data.</text>
</comment>
<keyword evidence="2" id="KW-1185">Reference proteome</keyword>